<evidence type="ECO:0000313" key="1">
    <source>
        <dbReference type="EMBL" id="KAK6760637.1"/>
    </source>
</evidence>
<sequence>MEIAQWRDSCGDRPHTHQPMDRWNHLPLRSLPSCIRIRHLKSAPPQIRVVMPLRGMPRLRDPAKYASKAKHIWVGHIMRRIDDRWAKRTLKWIPKDAKRPEGDRQRDGVTCSLHGWTG</sequence>
<comment type="caution">
    <text evidence="1">The sequence shown here is derived from an EMBL/GenBank/DDBJ whole genome shotgun (WGS) entry which is preliminary data.</text>
</comment>
<reference evidence="1 2" key="1">
    <citation type="submission" date="2023-08" db="EMBL/GenBank/DDBJ databases">
        <title>A Necator americanus chromosomal reference genome.</title>
        <authorList>
            <person name="Ilik V."/>
            <person name="Petrzelkova K.J."/>
            <person name="Pardy F."/>
            <person name="Fuh T."/>
            <person name="Niatou-Singa F.S."/>
            <person name="Gouil Q."/>
            <person name="Baker L."/>
            <person name="Ritchie M.E."/>
            <person name="Jex A.R."/>
            <person name="Gazzola D."/>
            <person name="Li H."/>
            <person name="Toshio Fujiwara R."/>
            <person name="Zhan B."/>
            <person name="Aroian R.V."/>
            <person name="Pafco B."/>
            <person name="Schwarz E.M."/>
        </authorList>
    </citation>
    <scope>NUCLEOTIDE SEQUENCE [LARGE SCALE GENOMIC DNA]</scope>
    <source>
        <strain evidence="1 2">Aroian</strain>
        <tissue evidence="1">Whole animal</tissue>
    </source>
</reference>
<name>A0ABR1ED70_NECAM</name>
<gene>
    <name evidence="1" type="primary">Necator_chrX.g22076</name>
    <name evidence="1" type="ORF">RB195_021915</name>
</gene>
<proteinExistence type="predicted"/>
<dbReference type="Proteomes" id="UP001303046">
    <property type="component" value="Unassembled WGS sequence"/>
</dbReference>
<dbReference type="EMBL" id="JAVFWL010000006">
    <property type="protein sequence ID" value="KAK6760637.1"/>
    <property type="molecule type" value="Genomic_DNA"/>
</dbReference>
<protein>
    <submittedName>
        <fullName evidence="1">Uncharacterized protein</fullName>
    </submittedName>
</protein>
<evidence type="ECO:0000313" key="2">
    <source>
        <dbReference type="Proteomes" id="UP001303046"/>
    </source>
</evidence>
<organism evidence="1 2">
    <name type="scientific">Necator americanus</name>
    <name type="common">Human hookworm</name>
    <dbReference type="NCBI Taxonomy" id="51031"/>
    <lineage>
        <taxon>Eukaryota</taxon>
        <taxon>Metazoa</taxon>
        <taxon>Ecdysozoa</taxon>
        <taxon>Nematoda</taxon>
        <taxon>Chromadorea</taxon>
        <taxon>Rhabditida</taxon>
        <taxon>Rhabditina</taxon>
        <taxon>Rhabditomorpha</taxon>
        <taxon>Strongyloidea</taxon>
        <taxon>Ancylostomatidae</taxon>
        <taxon>Bunostominae</taxon>
        <taxon>Necator</taxon>
    </lineage>
</organism>
<keyword evidence="2" id="KW-1185">Reference proteome</keyword>
<accession>A0ABR1ED70</accession>